<keyword evidence="1" id="KW-0732">Signal</keyword>
<keyword evidence="3" id="KW-1185">Reference proteome</keyword>
<sequence length="117" mass="12427">MYSIFSLVALCLAVSARPTFKNRQFLGHAINGVDTGISCTIPQGCVDGDIASCINGEFIISQACADPQTCLELPINNSTTDSVLACSTTDIQTALFAEAFGGIDKIPQDRRDVNILL</sequence>
<gene>
    <name evidence="2" type="ORF">MVEN_01388900</name>
</gene>
<proteinExistence type="predicted"/>
<comment type="caution">
    <text evidence="2">The sequence shown here is derived from an EMBL/GenBank/DDBJ whole genome shotgun (WGS) entry which is preliminary data.</text>
</comment>
<accession>A0A8H7CUQ1</accession>
<dbReference type="AlphaFoldDB" id="A0A8H7CUQ1"/>
<name>A0A8H7CUQ1_9AGAR</name>
<feature type="signal peptide" evidence="1">
    <location>
        <begin position="1"/>
        <end position="16"/>
    </location>
</feature>
<evidence type="ECO:0000313" key="3">
    <source>
        <dbReference type="Proteomes" id="UP000620124"/>
    </source>
</evidence>
<evidence type="ECO:0000313" key="2">
    <source>
        <dbReference type="EMBL" id="KAF7348701.1"/>
    </source>
</evidence>
<reference evidence="2" key="1">
    <citation type="submission" date="2020-05" db="EMBL/GenBank/DDBJ databases">
        <title>Mycena genomes resolve the evolution of fungal bioluminescence.</title>
        <authorList>
            <person name="Tsai I.J."/>
        </authorList>
    </citation>
    <scope>NUCLEOTIDE SEQUENCE</scope>
    <source>
        <strain evidence="2">CCC161011</strain>
    </source>
</reference>
<protein>
    <submittedName>
        <fullName evidence="2">Uncharacterized protein</fullName>
    </submittedName>
</protein>
<dbReference type="OrthoDB" id="2912739at2759"/>
<evidence type="ECO:0000256" key="1">
    <source>
        <dbReference type="SAM" id="SignalP"/>
    </source>
</evidence>
<dbReference type="EMBL" id="JACAZI010000011">
    <property type="protein sequence ID" value="KAF7348701.1"/>
    <property type="molecule type" value="Genomic_DNA"/>
</dbReference>
<organism evidence="2 3">
    <name type="scientific">Mycena venus</name>
    <dbReference type="NCBI Taxonomy" id="2733690"/>
    <lineage>
        <taxon>Eukaryota</taxon>
        <taxon>Fungi</taxon>
        <taxon>Dikarya</taxon>
        <taxon>Basidiomycota</taxon>
        <taxon>Agaricomycotina</taxon>
        <taxon>Agaricomycetes</taxon>
        <taxon>Agaricomycetidae</taxon>
        <taxon>Agaricales</taxon>
        <taxon>Marasmiineae</taxon>
        <taxon>Mycenaceae</taxon>
        <taxon>Mycena</taxon>
    </lineage>
</organism>
<dbReference type="Proteomes" id="UP000620124">
    <property type="component" value="Unassembled WGS sequence"/>
</dbReference>
<feature type="chain" id="PRO_5034477619" evidence="1">
    <location>
        <begin position="17"/>
        <end position="117"/>
    </location>
</feature>